<name>A0AAD9Q983_ACRCE</name>
<reference evidence="1" key="2">
    <citation type="journal article" date="2023" name="Science">
        <title>Genomic signatures of disease resistance in endangered staghorn corals.</title>
        <authorList>
            <person name="Vollmer S.V."/>
            <person name="Selwyn J.D."/>
            <person name="Despard B.A."/>
            <person name="Roesel C.L."/>
        </authorList>
    </citation>
    <scope>NUCLEOTIDE SEQUENCE</scope>
    <source>
        <strain evidence="1">K2</strain>
    </source>
</reference>
<proteinExistence type="predicted"/>
<protein>
    <submittedName>
        <fullName evidence="1">Uncharacterized protein</fullName>
    </submittedName>
</protein>
<organism evidence="1 2">
    <name type="scientific">Acropora cervicornis</name>
    <name type="common">Staghorn coral</name>
    <dbReference type="NCBI Taxonomy" id="6130"/>
    <lineage>
        <taxon>Eukaryota</taxon>
        <taxon>Metazoa</taxon>
        <taxon>Cnidaria</taxon>
        <taxon>Anthozoa</taxon>
        <taxon>Hexacorallia</taxon>
        <taxon>Scleractinia</taxon>
        <taxon>Astrocoeniina</taxon>
        <taxon>Acroporidae</taxon>
        <taxon>Acropora</taxon>
    </lineage>
</organism>
<keyword evidence="2" id="KW-1185">Reference proteome</keyword>
<accession>A0AAD9Q983</accession>
<dbReference type="Proteomes" id="UP001249851">
    <property type="component" value="Unassembled WGS sequence"/>
</dbReference>
<sequence>MSLEDARNTPVIAYHIAYHSLLEVEEFSTLFNDFKPLYPSYPYLDYDPFSLDSFDSCEYEAHFRVVKHDLLLDAFQVPETFKCPQGTVCSGMGGLCLMLKRLAYPCQYFDLIPLFGRSIPELCMIKSMVLD</sequence>
<dbReference type="AlphaFoldDB" id="A0AAD9Q983"/>
<gene>
    <name evidence="1" type="ORF">P5673_020964</name>
</gene>
<dbReference type="PANTHER" id="PTHR34615">
    <property type="entry name" value="PX DOMAIN-CONTAINING PROTEIN"/>
    <property type="match status" value="1"/>
</dbReference>
<reference evidence="1" key="1">
    <citation type="journal article" date="2023" name="G3 (Bethesda)">
        <title>Whole genome assembly and annotation of the endangered Caribbean coral Acropora cervicornis.</title>
        <authorList>
            <person name="Selwyn J.D."/>
            <person name="Vollmer S.V."/>
        </authorList>
    </citation>
    <scope>NUCLEOTIDE SEQUENCE</scope>
    <source>
        <strain evidence="1">K2</strain>
    </source>
</reference>
<dbReference type="PANTHER" id="PTHR34615:SF1">
    <property type="entry name" value="PX DOMAIN-CONTAINING PROTEIN"/>
    <property type="match status" value="1"/>
</dbReference>
<evidence type="ECO:0000313" key="1">
    <source>
        <dbReference type="EMBL" id="KAK2557084.1"/>
    </source>
</evidence>
<evidence type="ECO:0000313" key="2">
    <source>
        <dbReference type="Proteomes" id="UP001249851"/>
    </source>
</evidence>
<dbReference type="EMBL" id="JARQWQ010000052">
    <property type="protein sequence ID" value="KAK2557084.1"/>
    <property type="molecule type" value="Genomic_DNA"/>
</dbReference>
<comment type="caution">
    <text evidence="1">The sequence shown here is derived from an EMBL/GenBank/DDBJ whole genome shotgun (WGS) entry which is preliminary data.</text>
</comment>